<reference evidence="1" key="1">
    <citation type="journal article" date="2020" name="Viruses">
        <title>Soybean Thrips (Thysanoptera: Thripidae) Harbor Highly Diverse Populations of Arthropod, Fungal and Plant Viruses.</title>
        <authorList>
            <person name="Thekke-Veetil T."/>
            <person name="Lagos-Kutz D."/>
            <person name="McCoppin N.K."/>
            <person name="Hartman G.L."/>
            <person name="Ju H.K."/>
            <person name="Lim H.S."/>
            <person name="Domier L.L."/>
        </authorList>
    </citation>
    <scope>NUCLEOTIDE SEQUENCE</scope>
    <source>
        <strain evidence="1">STN1</strain>
    </source>
</reference>
<accession>A0A7T8G263</accession>
<name>A0A7T8G263_9VIRU</name>
<protein>
    <submittedName>
        <fullName evidence="1">Uncharacterized protein</fullName>
    </submittedName>
</protein>
<sequence>MDIIIHLYQNIYAQSHCHNCAMNCVIDYLGIRFRVKYGYYRCDNGFVCCLYSDITNSLYDLHIVKRRSHELSLVSCLEHLIYFEIHNDIPRDFIKIFSWFSCDHEKFYDYRSLLSCIDKFDLLTFNRTAN</sequence>
<proteinExistence type="predicted"/>
<evidence type="ECO:0000313" key="1">
    <source>
        <dbReference type="EMBL" id="QQP18770.1"/>
    </source>
</evidence>
<organism evidence="1">
    <name type="scientific">Soybean thrips virga-like virus 1</name>
    <dbReference type="NCBI Taxonomy" id="2802949"/>
    <lineage>
        <taxon>Viruses</taxon>
        <taxon>Riboviria</taxon>
        <taxon>Orthornavirae</taxon>
        <taxon>Kitrinoviricota</taxon>
        <taxon>Alsuviricetes</taxon>
        <taxon>Martellivirales</taxon>
        <taxon>Virgaviridae</taxon>
    </lineage>
</organism>
<dbReference type="EMBL" id="MT240784">
    <property type="protein sequence ID" value="QQP18770.1"/>
    <property type="molecule type" value="Genomic_RNA"/>
</dbReference>